<proteinExistence type="predicted"/>
<dbReference type="EMBL" id="FN554970">
    <property type="protein sequence ID" value="CBH12944.1"/>
    <property type="molecule type" value="Genomic_DNA"/>
</dbReference>
<dbReference type="RefSeq" id="XP_011775223.1">
    <property type="nucleotide sequence ID" value="XM_011776921.1"/>
</dbReference>
<name>C9ZU58_TRYB9</name>
<organism evidence="1 2">
    <name type="scientific">Trypanosoma brucei gambiense (strain MHOM/CI/86/DAL972)</name>
    <dbReference type="NCBI Taxonomy" id="679716"/>
    <lineage>
        <taxon>Eukaryota</taxon>
        <taxon>Discoba</taxon>
        <taxon>Euglenozoa</taxon>
        <taxon>Kinetoplastea</taxon>
        <taxon>Metakinetoplastina</taxon>
        <taxon>Trypanosomatida</taxon>
        <taxon>Trypanosomatidae</taxon>
        <taxon>Trypanosoma</taxon>
    </lineage>
</organism>
<dbReference type="KEGG" id="tbg:TbgDal_VII8035"/>
<protein>
    <submittedName>
        <fullName evidence="1">Uncharacterized protein</fullName>
    </submittedName>
</protein>
<dbReference type="Proteomes" id="UP000002316">
    <property type="component" value="Chromosome 7"/>
</dbReference>
<evidence type="ECO:0000313" key="1">
    <source>
        <dbReference type="EMBL" id="CBH12944.1"/>
    </source>
</evidence>
<evidence type="ECO:0000313" key="2">
    <source>
        <dbReference type="Proteomes" id="UP000002316"/>
    </source>
</evidence>
<sequence>MLNHFPRISQKKKKPDHHHSLSLTALQTLIHRACSCTRRCYTYSSATPKESYNSIGGGVSIVVLGHLPVVVAVSKAFGHEFVHATVHFTQSLQYTHTDFPIFSTRKEGSRHRKAGRSPSCRSAYSWYVF</sequence>
<gene>
    <name evidence="1" type="ORF">TbgDal_VII8035</name>
</gene>
<reference evidence="2" key="1">
    <citation type="journal article" date="2010" name="PLoS Negl. Trop. Dis.">
        <title>The genome sequence of Trypanosoma brucei gambiense, causative agent of chronic human african trypanosomiasis.</title>
        <authorList>
            <person name="Jackson A.P."/>
            <person name="Sanders M."/>
            <person name="Berry A."/>
            <person name="McQuillan J."/>
            <person name="Aslett M.A."/>
            <person name="Quail M.A."/>
            <person name="Chukualim B."/>
            <person name="Capewell P."/>
            <person name="MacLeod A."/>
            <person name="Melville S.E."/>
            <person name="Gibson W."/>
            <person name="Barry J.D."/>
            <person name="Berriman M."/>
            <person name="Hertz-Fowler C."/>
        </authorList>
    </citation>
    <scope>NUCLEOTIDE SEQUENCE [LARGE SCALE GENOMIC DNA]</scope>
    <source>
        <strain evidence="2">MHOM/CI/86/DAL972</strain>
    </source>
</reference>
<dbReference type="AlphaFoldDB" id="C9ZU58"/>
<dbReference type="GeneID" id="23863129"/>
<accession>C9ZU58</accession>